<accession>A0A6I4U0I2</accession>
<name>A0A6I4U0I2_9SPHN</name>
<evidence type="ECO:0000313" key="1">
    <source>
        <dbReference type="EMBL" id="MXP08734.1"/>
    </source>
</evidence>
<sequence>MYVCICNAIRENDLRRCAKRCGGDAEACYAALGKMPSCGTCLDRADDILAEEREMAFSPARAA</sequence>
<gene>
    <name evidence="1" type="ORF">GRI68_00875</name>
</gene>
<dbReference type="InterPro" id="IPR041854">
    <property type="entry name" value="BFD-like_2Fe2S-bd_dom_sf"/>
</dbReference>
<keyword evidence="2" id="KW-1185">Reference proteome</keyword>
<reference evidence="1 2" key="1">
    <citation type="submission" date="2019-12" db="EMBL/GenBank/DDBJ databases">
        <title>Genomic-based taxomic classification of the family Erythrobacteraceae.</title>
        <authorList>
            <person name="Xu L."/>
        </authorList>
    </citation>
    <scope>NUCLEOTIDE SEQUENCE [LARGE SCALE GENOMIC DNA]</scope>
    <source>
        <strain evidence="1 2">LMG 29519</strain>
    </source>
</reference>
<dbReference type="RefSeq" id="WP_160615264.1">
    <property type="nucleotide sequence ID" value="NZ_WTYR01000001.1"/>
</dbReference>
<dbReference type="Gene3D" id="1.10.10.1100">
    <property type="entry name" value="BFD-like [2Fe-2S]-binding domain"/>
    <property type="match status" value="1"/>
</dbReference>
<evidence type="ECO:0000313" key="2">
    <source>
        <dbReference type="Proteomes" id="UP000429229"/>
    </source>
</evidence>
<dbReference type="Proteomes" id="UP000429229">
    <property type="component" value="Unassembled WGS sequence"/>
</dbReference>
<dbReference type="AlphaFoldDB" id="A0A6I4U0I2"/>
<protein>
    <submittedName>
        <fullName evidence="1">Ferredoxin</fullName>
    </submittedName>
</protein>
<comment type="caution">
    <text evidence="1">The sequence shown here is derived from an EMBL/GenBank/DDBJ whole genome shotgun (WGS) entry which is preliminary data.</text>
</comment>
<proteinExistence type="predicted"/>
<dbReference type="EMBL" id="WTYR01000001">
    <property type="protein sequence ID" value="MXP08734.1"/>
    <property type="molecule type" value="Genomic_DNA"/>
</dbReference>
<dbReference type="OrthoDB" id="7428628at2"/>
<organism evidence="1 2">
    <name type="scientific">Alteriqipengyuania halimionae</name>
    <dbReference type="NCBI Taxonomy" id="1926630"/>
    <lineage>
        <taxon>Bacteria</taxon>
        <taxon>Pseudomonadati</taxon>
        <taxon>Pseudomonadota</taxon>
        <taxon>Alphaproteobacteria</taxon>
        <taxon>Sphingomonadales</taxon>
        <taxon>Erythrobacteraceae</taxon>
        <taxon>Alteriqipengyuania</taxon>
    </lineage>
</organism>